<dbReference type="AlphaFoldDB" id="A0A934KMD7"/>
<dbReference type="GO" id="GO:0016020">
    <property type="term" value="C:membrane"/>
    <property type="evidence" value="ECO:0007669"/>
    <property type="project" value="UniProtKB-SubCell"/>
</dbReference>
<protein>
    <submittedName>
        <fullName evidence="7">Ferric reductase-like transmembrane domain-containing protein</fullName>
    </submittedName>
</protein>
<evidence type="ECO:0000256" key="1">
    <source>
        <dbReference type="ARBA" id="ARBA00004141"/>
    </source>
</evidence>
<dbReference type="EMBL" id="JAEKNN010000061">
    <property type="protein sequence ID" value="MBJ7610332.1"/>
    <property type="molecule type" value="Genomic_DNA"/>
</dbReference>
<organism evidence="7 8">
    <name type="scientific">Candidatus Amunia macphersoniae</name>
    <dbReference type="NCBI Taxonomy" id="3127014"/>
    <lineage>
        <taxon>Bacteria</taxon>
        <taxon>Bacillati</taxon>
        <taxon>Candidatus Dormiibacterota</taxon>
        <taxon>Candidatus Dormibacteria</taxon>
        <taxon>Candidatus Aeolococcales</taxon>
        <taxon>Candidatus Aeolococcaceae</taxon>
        <taxon>Candidatus Amunia</taxon>
    </lineage>
</organism>
<feature type="transmembrane region" description="Helical" evidence="5">
    <location>
        <begin position="99"/>
        <end position="118"/>
    </location>
</feature>
<evidence type="ECO:0000313" key="7">
    <source>
        <dbReference type="EMBL" id="MBJ7610332.1"/>
    </source>
</evidence>
<keyword evidence="3 5" id="KW-1133">Transmembrane helix</keyword>
<keyword evidence="2 5" id="KW-0812">Transmembrane</keyword>
<dbReference type="InterPro" id="IPR013130">
    <property type="entry name" value="Fe3_Rdtase_TM_dom"/>
</dbReference>
<evidence type="ECO:0000259" key="6">
    <source>
        <dbReference type="Pfam" id="PF01794"/>
    </source>
</evidence>
<keyword evidence="4 5" id="KW-0472">Membrane</keyword>
<evidence type="ECO:0000313" key="8">
    <source>
        <dbReference type="Proteomes" id="UP000614410"/>
    </source>
</evidence>
<comment type="caution">
    <text evidence="7">The sequence shown here is derived from an EMBL/GenBank/DDBJ whole genome shotgun (WGS) entry which is preliminary data.</text>
</comment>
<dbReference type="Pfam" id="PF01794">
    <property type="entry name" value="Ferric_reduct"/>
    <property type="match status" value="1"/>
</dbReference>
<sequence>MLTAILVLGILTTARWSNPEWPRFLTQAVHRNLSLLVLVFLLIHILTSTIDPFAGISILNSVIPFTGSYRPVWLGLGVVSLELLVALAITSLLRQRIGFSVWRVIHWAAYACWPLAMLHTLGTGSDVRSTWAVVVSLACLVVVVAAIAWRLVGSQSGVRPLMRLASLTVTGAATAALLGFAAAGPLHSGWAKAAGTPDRLLALSSSGAPSVSPAVAAPTPSPALPAPALPAGLTDQVTGTAVSNATDVSVTLTDARDAKLRITVAVHGRQATGQLTISEGGAVICTATASVLQDVQATCGGTAVDISLSRQPDGTIAGQLITQVARN</sequence>
<accession>A0A934KMD7</accession>
<evidence type="ECO:0000256" key="2">
    <source>
        <dbReference type="ARBA" id="ARBA00022692"/>
    </source>
</evidence>
<dbReference type="Proteomes" id="UP000614410">
    <property type="component" value="Unassembled WGS sequence"/>
</dbReference>
<evidence type="ECO:0000256" key="4">
    <source>
        <dbReference type="ARBA" id="ARBA00023136"/>
    </source>
</evidence>
<reference evidence="7 8" key="1">
    <citation type="submission" date="2020-10" db="EMBL/GenBank/DDBJ databases">
        <title>Ca. Dormibacterota MAGs.</title>
        <authorList>
            <person name="Montgomery K."/>
        </authorList>
    </citation>
    <scope>NUCLEOTIDE SEQUENCE [LARGE SCALE GENOMIC DNA]</scope>
    <source>
        <strain evidence="7">Mitchell_Peninsula_5</strain>
    </source>
</reference>
<feature type="transmembrane region" description="Helical" evidence="5">
    <location>
        <begin position="130"/>
        <end position="152"/>
    </location>
</feature>
<proteinExistence type="predicted"/>
<evidence type="ECO:0000256" key="5">
    <source>
        <dbReference type="SAM" id="Phobius"/>
    </source>
</evidence>
<gene>
    <name evidence="7" type="ORF">JF887_13010</name>
</gene>
<feature type="transmembrane region" description="Helical" evidence="5">
    <location>
        <begin position="33"/>
        <end position="59"/>
    </location>
</feature>
<feature type="transmembrane region" description="Helical" evidence="5">
    <location>
        <begin position="71"/>
        <end position="93"/>
    </location>
</feature>
<feature type="domain" description="Ferric oxidoreductase" evidence="6">
    <location>
        <begin position="5"/>
        <end position="115"/>
    </location>
</feature>
<evidence type="ECO:0000256" key="3">
    <source>
        <dbReference type="ARBA" id="ARBA00022989"/>
    </source>
</evidence>
<comment type="subcellular location">
    <subcellularLocation>
        <location evidence="1">Membrane</location>
        <topology evidence="1">Multi-pass membrane protein</topology>
    </subcellularLocation>
</comment>
<feature type="transmembrane region" description="Helical" evidence="5">
    <location>
        <begin position="164"/>
        <end position="183"/>
    </location>
</feature>
<name>A0A934KMD7_9BACT</name>